<evidence type="ECO:0000313" key="2">
    <source>
        <dbReference type="EMBL" id="PNS18595.1"/>
    </source>
</evidence>
<dbReference type="GO" id="GO:0032153">
    <property type="term" value="C:cell division site"/>
    <property type="evidence" value="ECO:0007669"/>
    <property type="project" value="TreeGrafter"/>
</dbReference>
<reference evidence="2 3" key="1">
    <citation type="submission" date="2017-06" db="EMBL/GenBank/DDBJ databases">
        <title>Draft genome sequence of a variant of Elsinoe murrayae.</title>
        <authorList>
            <person name="Cheng Q."/>
        </authorList>
    </citation>
    <scope>NUCLEOTIDE SEQUENCE [LARGE SCALE GENOMIC DNA]</scope>
    <source>
        <strain evidence="2 3">CQ-2017a</strain>
    </source>
</reference>
<proteinExistence type="predicted"/>
<feature type="compositionally biased region" description="Low complexity" evidence="1">
    <location>
        <begin position="144"/>
        <end position="154"/>
    </location>
</feature>
<keyword evidence="3" id="KW-1185">Reference proteome</keyword>
<feature type="compositionally biased region" description="Polar residues" evidence="1">
    <location>
        <begin position="34"/>
        <end position="47"/>
    </location>
</feature>
<dbReference type="InterPro" id="IPR006597">
    <property type="entry name" value="Sel1-like"/>
</dbReference>
<dbReference type="PANTHER" id="PTHR43628">
    <property type="entry name" value="ACTIVATOR OF C KINASE PROTEIN 1-RELATED"/>
    <property type="match status" value="1"/>
</dbReference>
<organism evidence="2 3">
    <name type="scientific">Sphaceloma murrayae</name>
    <dbReference type="NCBI Taxonomy" id="2082308"/>
    <lineage>
        <taxon>Eukaryota</taxon>
        <taxon>Fungi</taxon>
        <taxon>Dikarya</taxon>
        <taxon>Ascomycota</taxon>
        <taxon>Pezizomycotina</taxon>
        <taxon>Dothideomycetes</taxon>
        <taxon>Dothideomycetidae</taxon>
        <taxon>Myriangiales</taxon>
        <taxon>Elsinoaceae</taxon>
        <taxon>Sphaceloma</taxon>
    </lineage>
</organism>
<feature type="region of interest" description="Disordered" evidence="1">
    <location>
        <begin position="230"/>
        <end position="254"/>
    </location>
</feature>
<feature type="region of interest" description="Disordered" evidence="1">
    <location>
        <begin position="1"/>
        <end position="171"/>
    </location>
</feature>
<feature type="compositionally biased region" description="Low complexity" evidence="1">
    <location>
        <begin position="230"/>
        <end position="243"/>
    </location>
</feature>
<dbReference type="PANTHER" id="PTHR43628:SF1">
    <property type="entry name" value="CHITIN SYNTHASE REGULATORY FACTOR 2-RELATED"/>
    <property type="match status" value="1"/>
</dbReference>
<dbReference type="AlphaFoldDB" id="A0A2K1QU60"/>
<name>A0A2K1QU60_9PEZI</name>
<dbReference type="GO" id="GO:0010972">
    <property type="term" value="P:negative regulation of G2/M transition of mitotic cell cycle"/>
    <property type="evidence" value="ECO:0007669"/>
    <property type="project" value="TreeGrafter"/>
</dbReference>
<dbReference type="OrthoDB" id="2148946at2759"/>
<dbReference type="InterPro" id="IPR052945">
    <property type="entry name" value="Mitotic_Regulator"/>
</dbReference>
<feature type="compositionally biased region" description="Polar residues" evidence="1">
    <location>
        <begin position="129"/>
        <end position="143"/>
    </location>
</feature>
<dbReference type="InParanoid" id="A0A2K1QU60"/>
<accession>A0A2K1QU60</accession>
<dbReference type="Pfam" id="PF08238">
    <property type="entry name" value="Sel1"/>
    <property type="match status" value="3"/>
</dbReference>
<evidence type="ECO:0000313" key="3">
    <source>
        <dbReference type="Proteomes" id="UP000243797"/>
    </source>
</evidence>
<protein>
    <submittedName>
        <fullName evidence="2">Protein DSF2</fullName>
    </submittedName>
</protein>
<dbReference type="STRING" id="2082308.A0A2K1QU60"/>
<dbReference type="InterPro" id="IPR011990">
    <property type="entry name" value="TPR-like_helical_dom_sf"/>
</dbReference>
<dbReference type="Proteomes" id="UP000243797">
    <property type="component" value="Unassembled WGS sequence"/>
</dbReference>
<comment type="caution">
    <text evidence="2">The sequence shown here is derived from an EMBL/GenBank/DDBJ whole genome shotgun (WGS) entry which is preliminary data.</text>
</comment>
<evidence type="ECO:0000256" key="1">
    <source>
        <dbReference type="SAM" id="MobiDB-lite"/>
    </source>
</evidence>
<sequence>MTLRDLLRKKHDIEKNGANGDGKSTGEKAAPYQTEFTFLRTTTSDQEVIQPPSFPGDQEKAISKSTTTQHQSKLESSKRRRSLFHPHKDASPPSGPPQTSIYNDGHRPTSKESSSPSTRPKNERKLSDRFSQIRLTSRSASRESASILPSSLDPAPSPIPAPLSPDVLSAKKSNPIDSAVERAEAEWEARAAALALSSSIASAASPTPSPEPTRGTPSALISVASAAGSIAGSSAPSTATSPSRTPEQQKSDEETLQKAITLHETGDLPASTALFSQLASPTGANSALAQVLYGLALRHGWGTTPDPGAAVHFLSLAAKNSASIEKAALKAGMARGGDAKGELVLAIFELANCYRYGWGVGVDARAAREFYVTAANLGDLDAMEEAAWCWTEGFGGPKGKFEAAQYLRRAEEGGRKRVGESWIWKEKYNPKSQ</sequence>
<dbReference type="SMART" id="SM00671">
    <property type="entry name" value="SEL1"/>
    <property type="match status" value="3"/>
</dbReference>
<gene>
    <name evidence="2" type="ORF">CAC42_5134</name>
</gene>
<dbReference type="SUPFAM" id="SSF81901">
    <property type="entry name" value="HCP-like"/>
    <property type="match status" value="1"/>
</dbReference>
<dbReference type="EMBL" id="NKHZ01000039">
    <property type="protein sequence ID" value="PNS18595.1"/>
    <property type="molecule type" value="Genomic_DNA"/>
</dbReference>
<dbReference type="Gene3D" id="1.25.40.10">
    <property type="entry name" value="Tetratricopeptide repeat domain"/>
    <property type="match status" value="1"/>
</dbReference>